<feature type="signal peptide" evidence="1">
    <location>
        <begin position="1"/>
        <end position="26"/>
    </location>
</feature>
<keyword evidence="1" id="KW-0732">Signal</keyword>
<evidence type="ECO:0000256" key="1">
    <source>
        <dbReference type="SAM" id="SignalP"/>
    </source>
</evidence>
<dbReference type="Pfam" id="PF00144">
    <property type="entry name" value="Beta-lactamase"/>
    <property type="match status" value="1"/>
</dbReference>
<feature type="chain" id="PRO_5031172162" description="Beta-lactamase-related domain-containing protein" evidence="1">
    <location>
        <begin position="27"/>
        <end position="407"/>
    </location>
</feature>
<dbReference type="RefSeq" id="WP_144903915.1">
    <property type="nucleotide sequence ID" value="NZ_JACHOA010000004.1"/>
</dbReference>
<dbReference type="Gene3D" id="3.40.710.10">
    <property type="entry name" value="DD-peptidase/beta-lactamase superfamily"/>
    <property type="match status" value="1"/>
</dbReference>
<gene>
    <name evidence="3" type="ORF">GGR37_002464</name>
</gene>
<dbReference type="EMBL" id="JACHOA010000004">
    <property type="protein sequence ID" value="MBB4614178.1"/>
    <property type="molecule type" value="Genomic_DNA"/>
</dbReference>
<accession>A0A7W7EU95</accession>
<organism evidence="3 4">
    <name type="scientific">Novosphingobium taihuense</name>
    <dbReference type="NCBI Taxonomy" id="260085"/>
    <lineage>
        <taxon>Bacteria</taxon>
        <taxon>Pseudomonadati</taxon>
        <taxon>Pseudomonadota</taxon>
        <taxon>Alphaproteobacteria</taxon>
        <taxon>Sphingomonadales</taxon>
        <taxon>Sphingomonadaceae</taxon>
        <taxon>Novosphingobium</taxon>
    </lineage>
</organism>
<evidence type="ECO:0000259" key="2">
    <source>
        <dbReference type="Pfam" id="PF00144"/>
    </source>
</evidence>
<dbReference type="PANTHER" id="PTHR43283:SF14">
    <property type="entry name" value="BLL8153 PROTEIN"/>
    <property type="match status" value="1"/>
</dbReference>
<evidence type="ECO:0000313" key="4">
    <source>
        <dbReference type="Proteomes" id="UP000538566"/>
    </source>
</evidence>
<proteinExistence type="predicted"/>
<reference evidence="3 4" key="1">
    <citation type="submission" date="2020-08" db="EMBL/GenBank/DDBJ databases">
        <title>Genomic Encyclopedia of Type Strains, Phase IV (KMG-IV): sequencing the most valuable type-strain genomes for metagenomic binning, comparative biology and taxonomic classification.</title>
        <authorList>
            <person name="Goeker M."/>
        </authorList>
    </citation>
    <scope>NUCLEOTIDE SEQUENCE [LARGE SCALE GENOMIC DNA]</scope>
    <source>
        <strain evidence="3 4">DSM 17507</strain>
    </source>
</reference>
<keyword evidence="4" id="KW-1185">Reference proteome</keyword>
<dbReference type="SUPFAM" id="SSF56601">
    <property type="entry name" value="beta-lactamase/transpeptidase-like"/>
    <property type="match status" value="1"/>
</dbReference>
<protein>
    <recommendedName>
        <fullName evidence="2">Beta-lactamase-related domain-containing protein</fullName>
    </recommendedName>
</protein>
<dbReference type="InterPro" id="IPR012338">
    <property type="entry name" value="Beta-lactam/transpept-like"/>
</dbReference>
<comment type="caution">
    <text evidence="3">The sequence shown here is derived from an EMBL/GenBank/DDBJ whole genome shotgun (WGS) entry which is preliminary data.</text>
</comment>
<name>A0A7W7EU95_9SPHN</name>
<dbReference type="Proteomes" id="UP000538566">
    <property type="component" value="Unassembled WGS sequence"/>
</dbReference>
<dbReference type="OrthoDB" id="9814204at2"/>
<dbReference type="AlphaFoldDB" id="A0A7W7EU95"/>
<dbReference type="InterPro" id="IPR001466">
    <property type="entry name" value="Beta-lactam-related"/>
</dbReference>
<evidence type="ECO:0000313" key="3">
    <source>
        <dbReference type="EMBL" id="MBB4614178.1"/>
    </source>
</evidence>
<sequence length="407" mass="45497">MSRIRKLLAVALASGMVLGPVGPALATDEAPSHAMQELRRIFFADPRINMLTFHNMDEIFHTLPVRTRGKAKPMARAELPIDFSYSFRGETVRAEDFLERSFTNALLIIKDDRIVYERYRNLTGPQTKFLSMSMAKSITSILIGAAVQDGLITSVDDQVVAYVPELKGTAYDGVTIKDTLLMRSGIERSDRYDPDPNSEMTRLREATMIQNTRRATDEALTVKRRDEPGARFNYSTLNTTVLGWIIEKASGKTLPEYMSRRLWQPLGAEADGFFITDGPPGVGRATNGMGYNAVLRDYGRIGQMMLHNGKANGRQIIPAAWVRESTVPIGPEPADGEQTLGYQYQWWTLVNSNAYMAVGLQGQFIYVDPDTRTVVVKLSYFPLGNETPSEESEAFFRAVSSWKPASR</sequence>
<dbReference type="InterPro" id="IPR050789">
    <property type="entry name" value="Diverse_Enzym_Activities"/>
</dbReference>
<feature type="domain" description="Beta-lactamase-related" evidence="2">
    <location>
        <begin position="105"/>
        <end position="379"/>
    </location>
</feature>
<dbReference type="PANTHER" id="PTHR43283">
    <property type="entry name" value="BETA-LACTAMASE-RELATED"/>
    <property type="match status" value="1"/>
</dbReference>